<evidence type="ECO:0000313" key="7">
    <source>
        <dbReference type="EMBL" id="KAH3725447.1"/>
    </source>
</evidence>
<dbReference type="InterPro" id="IPR000436">
    <property type="entry name" value="Sushi_SCR_CCP_dom"/>
</dbReference>
<evidence type="ECO:0000256" key="4">
    <source>
        <dbReference type="PROSITE-ProRule" id="PRU00196"/>
    </source>
</evidence>
<keyword evidence="8" id="KW-1185">Reference proteome</keyword>
<dbReference type="FunFam" id="3.10.250.10:FF:000011">
    <property type="entry name" value="Scavenger receptor class A member 5"/>
    <property type="match status" value="1"/>
</dbReference>
<feature type="signal peptide" evidence="5">
    <location>
        <begin position="1"/>
        <end position="19"/>
    </location>
</feature>
<organism evidence="7 8">
    <name type="scientific">Dreissena polymorpha</name>
    <name type="common">Zebra mussel</name>
    <name type="synonym">Mytilus polymorpha</name>
    <dbReference type="NCBI Taxonomy" id="45954"/>
    <lineage>
        <taxon>Eukaryota</taxon>
        <taxon>Metazoa</taxon>
        <taxon>Spiralia</taxon>
        <taxon>Lophotrochozoa</taxon>
        <taxon>Mollusca</taxon>
        <taxon>Bivalvia</taxon>
        <taxon>Autobranchia</taxon>
        <taxon>Heteroconchia</taxon>
        <taxon>Euheterodonta</taxon>
        <taxon>Imparidentia</taxon>
        <taxon>Neoheterodontei</taxon>
        <taxon>Myida</taxon>
        <taxon>Dreissenoidea</taxon>
        <taxon>Dreissenidae</taxon>
        <taxon>Dreissena</taxon>
    </lineage>
</organism>
<evidence type="ECO:0000256" key="1">
    <source>
        <dbReference type="ARBA" id="ARBA00022729"/>
    </source>
</evidence>
<feature type="domain" description="SRCR" evidence="6">
    <location>
        <begin position="295"/>
        <end position="377"/>
    </location>
</feature>
<dbReference type="SMART" id="SM00032">
    <property type="entry name" value="CCP"/>
    <property type="match status" value="1"/>
</dbReference>
<dbReference type="PROSITE" id="PS50287">
    <property type="entry name" value="SRCR_2"/>
    <property type="match status" value="3"/>
</dbReference>
<dbReference type="Pfam" id="PF00084">
    <property type="entry name" value="Sushi"/>
    <property type="match status" value="1"/>
</dbReference>
<dbReference type="Gene3D" id="3.10.250.10">
    <property type="entry name" value="SRCR-like domain"/>
    <property type="match status" value="3"/>
</dbReference>
<gene>
    <name evidence="7" type="ORF">DPMN_051291</name>
</gene>
<reference evidence="7" key="2">
    <citation type="submission" date="2020-11" db="EMBL/GenBank/DDBJ databases">
        <authorList>
            <person name="McCartney M.A."/>
            <person name="Auch B."/>
            <person name="Kono T."/>
            <person name="Mallez S."/>
            <person name="Becker A."/>
            <person name="Gohl D.M."/>
            <person name="Silverstein K.A.T."/>
            <person name="Koren S."/>
            <person name="Bechman K.B."/>
            <person name="Herman A."/>
            <person name="Abrahante J.E."/>
            <person name="Garbe J."/>
        </authorList>
    </citation>
    <scope>NUCLEOTIDE SEQUENCE</scope>
    <source>
        <strain evidence="7">Duluth1</strain>
        <tissue evidence="7">Whole animal</tissue>
    </source>
</reference>
<evidence type="ECO:0000256" key="3">
    <source>
        <dbReference type="ARBA" id="ARBA00023180"/>
    </source>
</evidence>
<dbReference type="CDD" id="cd00033">
    <property type="entry name" value="CCP"/>
    <property type="match status" value="1"/>
</dbReference>
<dbReference type="SMART" id="SM00202">
    <property type="entry name" value="SR"/>
    <property type="match status" value="3"/>
</dbReference>
<evidence type="ECO:0000256" key="5">
    <source>
        <dbReference type="SAM" id="SignalP"/>
    </source>
</evidence>
<feature type="disulfide bond" evidence="4">
    <location>
        <begin position="259"/>
        <end position="269"/>
    </location>
</feature>
<reference evidence="7" key="1">
    <citation type="journal article" date="2019" name="bioRxiv">
        <title>The Genome of the Zebra Mussel, Dreissena polymorpha: A Resource for Invasive Species Research.</title>
        <authorList>
            <person name="McCartney M.A."/>
            <person name="Auch B."/>
            <person name="Kono T."/>
            <person name="Mallez S."/>
            <person name="Zhang Y."/>
            <person name="Obille A."/>
            <person name="Becker A."/>
            <person name="Abrahante J.E."/>
            <person name="Garbe J."/>
            <person name="Badalamenti J.P."/>
            <person name="Herman A."/>
            <person name="Mangelson H."/>
            <person name="Liachko I."/>
            <person name="Sullivan S."/>
            <person name="Sone E.D."/>
            <person name="Koren S."/>
            <person name="Silverstein K.A.T."/>
            <person name="Beckman K.B."/>
            <person name="Gohl D.M."/>
        </authorList>
    </citation>
    <scope>NUCLEOTIDE SEQUENCE</scope>
    <source>
        <strain evidence="7">Duluth1</strain>
        <tissue evidence="7">Whole animal</tissue>
    </source>
</reference>
<dbReference type="Proteomes" id="UP000828390">
    <property type="component" value="Unassembled WGS sequence"/>
</dbReference>
<comment type="caution">
    <text evidence="7">The sequence shown here is derived from an EMBL/GenBank/DDBJ whole genome shotgun (WGS) entry which is preliminary data.</text>
</comment>
<dbReference type="SUPFAM" id="SSF57535">
    <property type="entry name" value="Complement control module/SCR domain"/>
    <property type="match status" value="1"/>
</dbReference>
<feature type="disulfide bond" evidence="4">
    <location>
        <begin position="94"/>
        <end position="104"/>
    </location>
</feature>
<dbReference type="EMBL" id="JAIWYP010000012">
    <property type="protein sequence ID" value="KAH3725447.1"/>
    <property type="molecule type" value="Genomic_DNA"/>
</dbReference>
<dbReference type="InterPro" id="IPR001190">
    <property type="entry name" value="SRCR"/>
</dbReference>
<dbReference type="PANTHER" id="PTHR48071:SF18">
    <property type="entry name" value="DELETED IN MALIGNANT BRAIN TUMORS 1 PROTEIN-RELATED"/>
    <property type="match status" value="1"/>
</dbReference>
<proteinExistence type="predicted"/>
<feature type="chain" id="PRO_5038780734" description="SRCR domain-containing protein" evidence="5">
    <location>
        <begin position="20"/>
        <end position="377"/>
    </location>
</feature>
<feature type="disulfide bond" evidence="4">
    <location>
        <begin position="363"/>
        <end position="373"/>
    </location>
</feature>
<evidence type="ECO:0000313" key="8">
    <source>
        <dbReference type="Proteomes" id="UP000828390"/>
    </source>
</evidence>
<dbReference type="Gene3D" id="2.10.70.10">
    <property type="entry name" value="Complement Module, domain 1"/>
    <property type="match status" value="1"/>
</dbReference>
<dbReference type="Pfam" id="PF00530">
    <property type="entry name" value="SRCR"/>
    <property type="match status" value="3"/>
</dbReference>
<dbReference type="FunFam" id="3.10.250.10:FF:000001">
    <property type="entry name" value="Lysyl oxidase 4 isoform X1"/>
    <property type="match status" value="2"/>
</dbReference>
<accession>A0A9D4CIA2</accession>
<name>A0A9D4CIA2_DREPO</name>
<dbReference type="InterPro" id="IPR035976">
    <property type="entry name" value="Sushi/SCR/CCP_sf"/>
</dbReference>
<feature type="domain" description="SRCR" evidence="6">
    <location>
        <begin position="189"/>
        <end position="290"/>
    </location>
</feature>
<evidence type="ECO:0000256" key="2">
    <source>
        <dbReference type="ARBA" id="ARBA00023157"/>
    </source>
</evidence>
<feature type="domain" description="SRCR" evidence="6">
    <location>
        <begin position="27"/>
        <end position="125"/>
    </location>
</feature>
<keyword evidence="2 4" id="KW-1015">Disulfide bond</keyword>
<dbReference type="GO" id="GO:0016020">
    <property type="term" value="C:membrane"/>
    <property type="evidence" value="ECO:0007669"/>
    <property type="project" value="InterPro"/>
</dbReference>
<dbReference type="SUPFAM" id="SSF56487">
    <property type="entry name" value="SRCR-like"/>
    <property type="match status" value="3"/>
</dbReference>
<evidence type="ECO:0000259" key="6">
    <source>
        <dbReference type="PROSITE" id="PS50287"/>
    </source>
</evidence>
<keyword evidence="3" id="KW-0325">Glycoprotein</keyword>
<dbReference type="InterPro" id="IPR036772">
    <property type="entry name" value="SRCR-like_dom_sf"/>
</dbReference>
<comment type="caution">
    <text evidence="4">Lacks conserved residue(s) required for the propagation of feature annotation.</text>
</comment>
<keyword evidence="1 5" id="KW-0732">Signal</keyword>
<dbReference type="PANTHER" id="PTHR48071">
    <property type="entry name" value="SRCR DOMAIN-CONTAINING PROTEIN"/>
    <property type="match status" value="1"/>
</dbReference>
<dbReference type="AlphaFoldDB" id="A0A9D4CIA2"/>
<sequence>METILIQLVLSCIPGFAATSTVPPVTVRLAGGGNSWGRVEVLHDGVWGTVCEDNADIHFANVLCKELGMSNGTKLHVGDYTEGSGKIWLDDVTCTGTESSIVNCKHSGWGYNNCGHLQDVGVLCGDAECGMPPTIDNGHIVASGQTVYNSNAEVICRPGYSAFQIASKGVIRCLPSGWQNVSCEPISNVRLQGDGSFYRGRVEVYQNRLWGTVCVAKDKRDVRIANVICNQLGMQGGRYLEDEEFSKGTGPVQLSNVVCTGFEASVINCTHSGLGVQDCGHDDDIGVMCNKSAQVRLKGGQSQFSGRVEVYYYGVWGTVCDDGTDMHFVTVVCNELGLHGGKLLQKGEYETGTSNILLDEVRCNGSESSIVNCKHDG</sequence>
<protein>
    <recommendedName>
        <fullName evidence="6">SRCR domain-containing protein</fullName>
    </recommendedName>
</protein>
<dbReference type="PRINTS" id="PR00258">
    <property type="entry name" value="SPERACTRCPTR"/>
</dbReference>